<accession>A0A9R1U803</accession>
<keyword evidence="2" id="KW-1185">Reference proteome</keyword>
<dbReference type="KEGG" id="fas:105271073"/>
<evidence type="ECO:0000313" key="2">
    <source>
        <dbReference type="Proteomes" id="UP000694866"/>
    </source>
</evidence>
<dbReference type="CTD" id="45973"/>
<protein>
    <submittedName>
        <fullName evidence="3">Uncharacterized protein fs(1)N isoform X1</fullName>
    </submittedName>
</protein>
<organism evidence="2 3">
    <name type="scientific">Fopius arisanus</name>
    <dbReference type="NCBI Taxonomy" id="64838"/>
    <lineage>
        <taxon>Eukaryota</taxon>
        <taxon>Metazoa</taxon>
        <taxon>Ecdysozoa</taxon>
        <taxon>Arthropoda</taxon>
        <taxon>Hexapoda</taxon>
        <taxon>Insecta</taxon>
        <taxon>Pterygota</taxon>
        <taxon>Neoptera</taxon>
        <taxon>Endopterygota</taxon>
        <taxon>Hymenoptera</taxon>
        <taxon>Apocrita</taxon>
        <taxon>Ichneumonoidea</taxon>
        <taxon>Braconidae</taxon>
        <taxon>Opiinae</taxon>
        <taxon>Fopius</taxon>
    </lineage>
</organism>
<keyword evidence="1" id="KW-0732">Signal</keyword>
<feature type="signal peptide" evidence="1">
    <location>
        <begin position="1"/>
        <end position="23"/>
    </location>
</feature>
<dbReference type="OrthoDB" id="6022258at2759"/>
<dbReference type="RefSeq" id="XP_011310707.1">
    <property type="nucleotide sequence ID" value="XM_011312405.1"/>
</dbReference>
<dbReference type="GeneID" id="105271073"/>
<proteinExistence type="predicted"/>
<sequence>MAGIEHLFITVTLVYLMCGIGQCLDIQSMSNRLDEMLTGISEPSSRESEWTDEIQRVYDFGNGDGHREELLVTNITNSVHKDLFIEANNYKFFTKNGIFYLATSTPLMFALNIVDKTFNEMRPHWIIPPGRIRTFEVLTSPNATAPHESQIIVVLSVEEPYGNQLLWYILSDDHFQEFWSWPIQDRVGRLLHFRYKNQDRLITMTQSPSSRSNYSHIYVWGFRINGNLSNFWLSQRLPGSDALDVRECPAYNGVMIALQMEDKVSLYGYTKENSKESYFQSLPSVKSIGLKNFACFQSGHILYLGMSGPNAAILDFFEGEFGFHQALSEVLSEEITWMEAIPVDTYRDEVLVLVQMKNQTIAGLVWQDNTFRSAPLPPFDTTDLRLSEITVIPKIGFIYKNRIVRIQTEFKQLVPPVYEEVEKLFQRREALSEIMRKQNLIINCTKSRIKSSYLTTSTITGHWEINHLKSRRTIIGEGVKPEKISLGGKILTQRDFEVNLIEALSTLQELQRKLDVIHGNMKKAIPKNSTRFDFPGSLHILGDLTVNDLSVENPVFERVNNHSIASLFTDLFAYDSNVLIKGQKTFPSINVTALTVNSINGIPLEDIVFDKNLLQYHDVDLYNLKKLVVNGNMNFSFINNYNWLSLIDNVVLKSESVRIPNNTTVKGILTAKYVDMNRLNGLKYREDYVSRTSTDAVNVPSKKTFKTLTTRSLNNLLTINGIPVEEFILLHNNQNLDMITFESLAIIGILQIDGNITGGPVIPELSGLSNETRSIMSPVTFRRLKVERKVQVNQALNNKTWETFNDLVNNNEAVVEIRGKKIFKGPVVIKPKINITRGIINGHLLREFMTLDTAQELPNLKKIEANVTFGKLIRGDFARLDAIFSECLEKVLTFKVPPVVEQLVFDTLNGNVSREDFMARLNETSMICDRVIVQELHTPRLSTMNVNGVSLEDFTSRLISKTKSQELSGNFDIGNLNTGTLRATALDGKSVVDLESERRILDDLYNSIVNGSVSINDLEVTEIITTPRVNGYELVGIYHAEDMGKVVFHNNVTITELWVEGLFNGWNFSEVVDDAVLKTDRSISVRGLKKAQSIICEMLDVASWNNHPVTNFLNPDVHQVLTGPVVVKGTTTVLKSFDGNKKIGNVTLNEIKKRIHSVADRKFLLNGNFRFPGTVDIRNLLINGSIQGVDFNALEESLVFLNNENISISGPLLLKNSVKLGNLTITHRLNDNNLQDFYKNVVLLGGPINGRLITSGDVMVRGDLLVTGRIDVKNMMDIDVNQLRENAVYLNQPAFTPGETVFKDVVFNSIKAERINDLLMTDLFPHHKDRVIPSLHCINISADVIRIEGTLNNETLKKMYDESFQLSGPQNITGYFSFLENVNIRRDLDVVSINGINPLNFETLDDNGSISDLIFQEDVVLNGSLRVLGLYNGIDPLTWQATAITTTFPMTQTVSGVWTIDGNVHLKGPVRGSATLNGINIANLVKHLRERDLQVDVKINDTQKVLQGLCERLRTLKHLADKQIYRYKFFDYSQVFKFPSRIISVHSGSDPSDYLFVSLEDGALVGFVFDGEEFTGGPVIEGFGVVEEWISLEYQELRYFVTMGIKTEGKSQGNLWRLTDKEMVHVKELGNLEGGKKVNDQEFLVIVKDQLIHYSLQDIQGITLNPKRTFSLGRRGMRFVRGAESNEVILLGEDAAVLLDLASGEVNTRENPFGTDNVFRFRVGPFQRERFVYYDEAAAQDFIFIADYEESGLKILQSIEARPSGIRSMRFQGGEEFLLWIEGCRINVYEYKGIEGFVFVEALHVGAEKLVEFRIKRHPLFAGVNCLGAVQGNILTILEAKMDGLRIEGNIPECDY</sequence>
<feature type="chain" id="PRO_5040250160" evidence="1">
    <location>
        <begin position="24"/>
        <end position="1856"/>
    </location>
</feature>
<evidence type="ECO:0000313" key="3">
    <source>
        <dbReference type="RefSeq" id="XP_011310707.1"/>
    </source>
</evidence>
<dbReference type="Proteomes" id="UP000694866">
    <property type="component" value="Unplaced"/>
</dbReference>
<name>A0A9R1U803_9HYME</name>
<gene>
    <name evidence="3" type="primary">fs(1)N</name>
</gene>
<evidence type="ECO:0000256" key="1">
    <source>
        <dbReference type="SAM" id="SignalP"/>
    </source>
</evidence>
<reference evidence="3" key="1">
    <citation type="submission" date="2025-08" db="UniProtKB">
        <authorList>
            <consortium name="RefSeq"/>
        </authorList>
    </citation>
    <scope>IDENTIFICATION</scope>
    <source>
        <strain evidence="3">USDA-PBARC FA_bdor</strain>
        <tissue evidence="3">Whole organism</tissue>
    </source>
</reference>